<dbReference type="AlphaFoldDB" id="A0A975U3Y2"/>
<name>A0A975U3Y2_9PROT</name>
<dbReference type="CDD" id="cd04623">
    <property type="entry name" value="CBS_pair_bac_euk"/>
    <property type="match status" value="1"/>
</dbReference>
<dbReference type="PANTHER" id="PTHR43080">
    <property type="entry name" value="CBS DOMAIN-CONTAINING PROTEIN CBSX3, MITOCHONDRIAL"/>
    <property type="match status" value="1"/>
</dbReference>
<sequence>MTVAAVLKQKGESIISVGPTTPCVRTAEIIAAQRIGALVVMDDDNALLGIVSERDVVKAIARHREKALSLTAAELMTPNPVVATPETTVGEAMEMMDRGYFRHLPVMRDGKPAGIISIRDLVKYRMMQQQNDVETLTSSVWRAGT</sequence>
<feature type="domain" description="CBS" evidence="3">
    <location>
        <begin position="8"/>
        <end position="68"/>
    </location>
</feature>
<dbReference type="EMBL" id="CP076448">
    <property type="protein sequence ID" value="QXM24918.1"/>
    <property type="molecule type" value="Genomic_DNA"/>
</dbReference>
<feature type="domain" description="CBS" evidence="3">
    <location>
        <begin position="76"/>
        <end position="133"/>
    </location>
</feature>
<evidence type="ECO:0000256" key="2">
    <source>
        <dbReference type="PROSITE-ProRule" id="PRU00703"/>
    </source>
</evidence>
<organism evidence="4 5">
    <name type="scientific">Elioraea tepida</name>
    <dbReference type="NCBI Taxonomy" id="2843330"/>
    <lineage>
        <taxon>Bacteria</taxon>
        <taxon>Pseudomonadati</taxon>
        <taxon>Pseudomonadota</taxon>
        <taxon>Alphaproteobacteria</taxon>
        <taxon>Acetobacterales</taxon>
        <taxon>Elioraeaceae</taxon>
        <taxon>Elioraea</taxon>
    </lineage>
</organism>
<keyword evidence="1 2" id="KW-0129">CBS domain</keyword>
<evidence type="ECO:0000256" key="1">
    <source>
        <dbReference type="ARBA" id="ARBA00023122"/>
    </source>
</evidence>
<evidence type="ECO:0000259" key="3">
    <source>
        <dbReference type="PROSITE" id="PS51371"/>
    </source>
</evidence>
<dbReference type="PANTHER" id="PTHR43080:SF2">
    <property type="entry name" value="CBS DOMAIN-CONTAINING PROTEIN"/>
    <property type="match status" value="1"/>
</dbReference>
<protein>
    <submittedName>
        <fullName evidence="4">CBS domain-containing protein</fullName>
    </submittedName>
</protein>
<dbReference type="InterPro" id="IPR044725">
    <property type="entry name" value="CBSX3_CBS_dom"/>
</dbReference>
<dbReference type="PROSITE" id="PS51371">
    <property type="entry name" value="CBS"/>
    <property type="match status" value="2"/>
</dbReference>
<dbReference type="InterPro" id="IPR000644">
    <property type="entry name" value="CBS_dom"/>
</dbReference>
<reference evidence="4" key="1">
    <citation type="submission" date="2021-06" db="EMBL/GenBank/DDBJ databases">
        <title>Elioraea tepida, sp. nov., a moderately thermophilic aerobic anoxygenic phototrophic bacterium isolated from an alkaline siliceous hot spring mat community in Yellowstone National Park, WY, USA.</title>
        <authorList>
            <person name="Saini M.K."/>
            <person name="Yoshida S."/>
            <person name="Sebastian A."/>
            <person name="Hirose S."/>
            <person name="Hara E."/>
            <person name="Tamaki H."/>
            <person name="Soulier N.T."/>
            <person name="Albert I."/>
            <person name="Hanada S."/>
            <person name="Bryant D.A."/>
            <person name="Tank M."/>
        </authorList>
    </citation>
    <scope>NUCLEOTIDE SEQUENCE</scope>
    <source>
        <strain evidence="4">MS-P2</strain>
    </source>
</reference>
<dbReference type="KEGG" id="elio:KO353_01230"/>
<dbReference type="Pfam" id="PF00571">
    <property type="entry name" value="CBS"/>
    <property type="match status" value="2"/>
</dbReference>
<gene>
    <name evidence="4" type="ORF">KO353_01230</name>
</gene>
<accession>A0A975U3Y2</accession>
<dbReference type="RefSeq" id="WP_218285975.1">
    <property type="nucleotide sequence ID" value="NZ_CP076448.1"/>
</dbReference>
<dbReference type="InterPro" id="IPR051257">
    <property type="entry name" value="Diverse_CBS-Domain"/>
</dbReference>
<dbReference type="Proteomes" id="UP000694001">
    <property type="component" value="Chromosome"/>
</dbReference>
<evidence type="ECO:0000313" key="4">
    <source>
        <dbReference type="EMBL" id="QXM24918.1"/>
    </source>
</evidence>
<dbReference type="SMART" id="SM00116">
    <property type="entry name" value="CBS"/>
    <property type="match status" value="2"/>
</dbReference>
<proteinExistence type="predicted"/>
<evidence type="ECO:0000313" key="5">
    <source>
        <dbReference type="Proteomes" id="UP000694001"/>
    </source>
</evidence>
<keyword evidence="5" id="KW-1185">Reference proteome</keyword>